<keyword evidence="1" id="KW-0255">Endonuclease</keyword>
<comment type="caution">
    <text evidence="1">The sequence shown here is derived from an EMBL/GenBank/DDBJ whole genome shotgun (WGS) entry which is preliminary data.</text>
</comment>
<organism evidence="1 2">
    <name type="scientific">Lusitaniella coriacea LEGE 07157</name>
    <dbReference type="NCBI Taxonomy" id="945747"/>
    <lineage>
        <taxon>Bacteria</taxon>
        <taxon>Bacillati</taxon>
        <taxon>Cyanobacteriota</taxon>
        <taxon>Cyanophyceae</taxon>
        <taxon>Spirulinales</taxon>
        <taxon>Lusitaniellaceae</taxon>
        <taxon>Lusitaniella</taxon>
    </lineage>
</organism>
<keyword evidence="2" id="KW-1185">Reference proteome</keyword>
<gene>
    <name evidence="1" type="ORF">IQ249_01715</name>
</gene>
<keyword evidence="1" id="KW-0378">Hydrolase</keyword>
<dbReference type="AlphaFoldDB" id="A0A8J7AMJ8"/>
<keyword evidence="1" id="KW-0540">Nuclease</keyword>
<dbReference type="Proteomes" id="UP000654482">
    <property type="component" value="Unassembled WGS sequence"/>
</dbReference>
<evidence type="ECO:0000313" key="2">
    <source>
        <dbReference type="Proteomes" id="UP000654482"/>
    </source>
</evidence>
<reference evidence="1" key="1">
    <citation type="submission" date="2020-10" db="EMBL/GenBank/DDBJ databases">
        <authorList>
            <person name="Castelo-Branco R."/>
            <person name="Eusebio N."/>
            <person name="Adriana R."/>
            <person name="Vieira A."/>
            <person name="Brugerolle De Fraissinette N."/>
            <person name="Rezende De Castro R."/>
            <person name="Schneider M.P."/>
            <person name="Vasconcelos V."/>
            <person name="Leao P.N."/>
        </authorList>
    </citation>
    <scope>NUCLEOTIDE SEQUENCE</scope>
    <source>
        <strain evidence="1">LEGE 07157</strain>
    </source>
</reference>
<dbReference type="RefSeq" id="WP_194027693.1">
    <property type="nucleotide sequence ID" value="NZ_JADEWZ010000002.1"/>
</dbReference>
<proteinExistence type="predicted"/>
<protein>
    <submittedName>
        <fullName evidence="1">Restriction endonuclease subunit S</fullName>
    </submittedName>
</protein>
<name>A0A8J7AMJ8_9CYAN</name>
<accession>A0A8J7AMJ8</accession>
<dbReference type="EMBL" id="JADEWZ010000002">
    <property type="protein sequence ID" value="MBE9114603.1"/>
    <property type="molecule type" value="Genomic_DNA"/>
</dbReference>
<sequence>MTIPQELAALITQLDRELDRIEELATEGLNLVRPLLERFPDNVIFIGLLATLNNALFFSNNCKNRIQIIIESFSTTNIAIEVIQEAGEDLAELLGRVLEAKMQVSRIVARLKNFP</sequence>
<dbReference type="GO" id="GO:0004519">
    <property type="term" value="F:endonuclease activity"/>
    <property type="evidence" value="ECO:0007669"/>
    <property type="project" value="UniProtKB-KW"/>
</dbReference>
<evidence type="ECO:0000313" key="1">
    <source>
        <dbReference type="EMBL" id="MBE9114603.1"/>
    </source>
</evidence>